<keyword evidence="2" id="KW-1185">Reference proteome</keyword>
<gene>
    <name evidence="1" type="ORF">LZ11_00973</name>
</gene>
<protein>
    <submittedName>
        <fullName evidence="1">Uncharacterized protein</fullName>
    </submittedName>
</protein>
<dbReference type="RefSeq" id="WP_148866761.1">
    <property type="nucleotide sequence ID" value="NZ_VNHO01000008.1"/>
</dbReference>
<dbReference type="AlphaFoldDB" id="A0A5S5AUY7"/>
<comment type="caution">
    <text evidence="1">The sequence shown here is derived from an EMBL/GenBank/DDBJ whole genome shotgun (WGS) entry which is preliminary data.</text>
</comment>
<dbReference type="EMBL" id="VNHO01000008">
    <property type="protein sequence ID" value="TYP56694.1"/>
    <property type="molecule type" value="Genomic_DNA"/>
</dbReference>
<evidence type="ECO:0000313" key="2">
    <source>
        <dbReference type="Proteomes" id="UP000322294"/>
    </source>
</evidence>
<reference evidence="1 2" key="1">
    <citation type="submission" date="2019-07" db="EMBL/GenBank/DDBJ databases">
        <title>Genomic Encyclopedia of Type Strains, Phase I: the one thousand microbial genomes (KMG-I) project.</title>
        <authorList>
            <person name="Kyrpides N."/>
        </authorList>
    </citation>
    <scope>NUCLEOTIDE SEQUENCE [LARGE SCALE GENOMIC DNA]</scope>
    <source>
        <strain evidence="1 2">DSM 16647</strain>
    </source>
</reference>
<evidence type="ECO:0000313" key="1">
    <source>
        <dbReference type="EMBL" id="TYP56694.1"/>
    </source>
</evidence>
<dbReference type="OrthoDB" id="1419581at1239"/>
<sequence length="79" mass="8619">MNIRPAEFNSLVVVGSPVSHKGFTFIPVIDVTIGGFTVKNSLIFLGNIVPQAVIIMDKEDVVGIYALKENFRAEDALKN</sequence>
<organism evidence="1 2">
    <name type="scientific">Thermosediminibacter litoriperuensis</name>
    <dbReference type="NCBI Taxonomy" id="291989"/>
    <lineage>
        <taxon>Bacteria</taxon>
        <taxon>Bacillati</taxon>
        <taxon>Bacillota</taxon>
        <taxon>Clostridia</taxon>
        <taxon>Thermosediminibacterales</taxon>
        <taxon>Thermosediminibacteraceae</taxon>
        <taxon>Thermosediminibacter</taxon>
    </lineage>
</organism>
<name>A0A5S5AUY7_9FIRM</name>
<accession>A0A5S5AUY7</accession>
<dbReference type="Proteomes" id="UP000322294">
    <property type="component" value="Unassembled WGS sequence"/>
</dbReference>
<proteinExistence type="predicted"/>